<protein>
    <recommendedName>
        <fullName evidence="2">CRAL-TRIO domain-containing protein</fullName>
    </recommendedName>
</protein>
<dbReference type="Proteomes" id="UP001352852">
    <property type="component" value="Unassembled WGS sequence"/>
</dbReference>
<reference evidence="3 4" key="1">
    <citation type="submission" date="2021-06" db="EMBL/GenBank/DDBJ databases">
        <authorList>
            <person name="Palmer J.M."/>
        </authorList>
    </citation>
    <scope>NUCLEOTIDE SEQUENCE [LARGE SCALE GENOMIC DNA]</scope>
    <source>
        <strain evidence="3 4">CL_MEX2019</strain>
        <tissue evidence="3">Muscle</tissue>
    </source>
</reference>
<dbReference type="PANTHER" id="PTHR22826">
    <property type="entry name" value="RHO GUANINE EXCHANGE FACTOR-RELATED"/>
    <property type="match status" value="1"/>
</dbReference>
<organism evidence="3 4">
    <name type="scientific">Characodon lateralis</name>
    <dbReference type="NCBI Taxonomy" id="208331"/>
    <lineage>
        <taxon>Eukaryota</taxon>
        <taxon>Metazoa</taxon>
        <taxon>Chordata</taxon>
        <taxon>Craniata</taxon>
        <taxon>Vertebrata</taxon>
        <taxon>Euteleostomi</taxon>
        <taxon>Actinopterygii</taxon>
        <taxon>Neopterygii</taxon>
        <taxon>Teleostei</taxon>
        <taxon>Neoteleostei</taxon>
        <taxon>Acanthomorphata</taxon>
        <taxon>Ovalentaria</taxon>
        <taxon>Atherinomorphae</taxon>
        <taxon>Cyprinodontiformes</taxon>
        <taxon>Goodeidae</taxon>
        <taxon>Characodon</taxon>
    </lineage>
</organism>
<gene>
    <name evidence="3" type="ORF">CHARACLAT_015250</name>
</gene>
<accession>A0ABU7CXV0</accession>
<keyword evidence="4" id="KW-1185">Reference proteome</keyword>
<dbReference type="Pfam" id="PF13716">
    <property type="entry name" value="CRAL_TRIO_2"/>
    <property type="match status" value="1"/>
</dbReference>
<evidence type="ECO:0000256" key="1">
    <source>
        <dbReference type="ARBA" id="ARBA00022658"/>
    </source>
</evidence>
<evidence type="ECO:0000259" key="2">
    <source>
        <dbReference type="Pfam" id="PF13716"/>
    </source>
</evidence>
<comment type="caution">
    <text evidence="3">The sequence shown here is derived from an EMBL/GenBank/DDBJ whole genome shotgun (WGS) entry which is preliminary data.</text>
</comment>
<feature type="domain" description="CRAL-TRIO" evidence="2">
    <location>
        <begin position="143"/>
        <end position="244"/>
    </location>
</feature>
<dbReference type="InterPro" id="IPR051336">
    <property type="entry name" value="RhoGEF_Guanine_NuclExch_SF"/>
</dbReference>
<dbReference type="InterPro" id="IPR001251">
    <property type="entry name" value="CRAL-TRIO_dom"/>
</dbReference>
<name>A0ABU7CXV0_9TELE</name>
<evidence type="ECO:0000313" key="3">
    <source>
        <dbReference type="EMBL" id="MED6267752.1"/>
    </source>
</evidence>
<keyword evidence="1" id="KW-0344">Guanine-nucleotide releasing factor</keyword>
<proteinExistence type="predicted"/>
<evidence type="ECO:0000313" key="4">
    <source>
        <dbReference type="Proteomes" id="UP001352852"/>
    </source>
</evidence>
<dbReference type="PANTHER" id="PTHR22826:SF115">
    <property type="entry name" value="GUANINE NUCLEOTIDE EXCHANGE FACTOR DBS"/>
    <property type="match status" value="1"/>
</dbReference>
<dbReference type="EMBL" id="JAHUTJ010009373">
    <property type="protein sequence ID" value="MED6267752.1"/>
    <property type="molecule type" value="Genomic_DNA"/>
</dbReference>
<sequence length="254" mass="28527">MHMRSYHCDPDKLGKKKGSCPCTDLGSAFCSLLECAAGGLFGCQFLFECEYQWPTVMSLPEFLREGGEASYRIMNRLSHLIQNLDISGLGSPFPFSPTSRKNSWRDWDDEIMQLETNPPRAADISLDLRKQFAFLSGGRGDNGSPIIVFPEFPAFGEITDREFHNVLTYLTSVPSLSSTDVGFILVIDRRQDRWAAVKGTLLRIAGSFPGNLQLVLVLRPTTLLQRTLSDILFKFNKDEFKMKVPVRITSFSGL</sequence>